<organism evidence="3 4">
    <name type="scientific">Modicisalibacter luteus</name>
    <dbReference type="NCBI Taxonomy" id="453962"/>
    <lineage>
        <taxon>Bacteria</taxon>
        <taxon>Pseudomonadati</taxon>
        <taxon>Pseudomonadota</taxon>
        <taxon>Gammaproteobacteria</taxon>
        <taxon>Oceanospirillales</taxon>
        <taxon>Halomonadaceae</taxon>
        <taxon>Modicisalibacter</taxon>
    </lineage>
</organism>
<gene>
    <name evidence="3" type="ORF">ACFOEI_08475</name>
</gene>
<sequence>MRKLASVQLLAAASLVVAFPLVASAGYSEEKAYERIQQPLNTESSEAAQRNDSNEFAVKADVFEGESYTMNDVRQRIHEETSHSTQMDIKDAHGSSVAHSNNKYFPHGRDW</sequence>
<evidence type="ECO:0008006" key="5">
    <source>
        <dbReference type="Google" id="ProtNLM"/>
    </source>
</evidence>
<feature type="chain" id="PRO_5046201908" description="DUF4148 domain-containing protein" evidence="2">
    <location>
        <begin position="26"/>
        <end position="111"/>
    </location>
</feature>
<dbReference type="Proteomes" id="UP001595640">
    <property type="component" value="Unassembled WGS sequence"/>
</dbReference>
<feature type="region of interest" description="Disordered" evidence="1">
    <location>
        <begin position="79"/>
        <end position="111"/>
    </location>
</feature>
<evidence type="ECO:0000313" key="4">
    <source>
        <dbReference type="Proteomes" id="UP001595640"/>
    </source>
</evidence>
<reference evidence="4" key="1">
    <citation type="journal article" date="2019" name="Int. J. Syst. Evol. Microbiol.">
        <title>The Global Catalogue of Microorganisms (GCM) 10K type strain sequencing project: providing services to taxonomists for standard genome sequencing and annotation.</title>
        <authorList>
            <consortium name="The Broad Institute Genomics Platform"/>
            <consortium name="The Broad Institute Genome Sequencing Center for Infectious Disease"/>
            <person name="Wu L."/>
            <person name="Ma J."/>
        </authorList>
    </citation>
    <scope>NUCLEOTIDE SEQUENCE [LARGE SCALE GENOMIC DNA]</scope>
    <source>
        <strain evidence="4">KCTC 12847</strain>
    </source>
</reference>
<feature type="compositionally biased region" description="Basic and acidic residues" evidence="1">
    <location>
        <begin position="79"/>
        <end position="93"/>
    </location>
</feature>
<accession>A0ABV7M2H4</accession>
<dbReference type="EMBL" id="JBHRUH010000013">
    <property type="protein sequence ID" value="MFC3292104.1"/>
    <property type="molecule type" value="Genomic_DNA"/>
</dbReference>
<dbReference type="RefSeq" id="WP_169338691.1">
    <property type="nucleotide sequence ID" value="NZ_BMXD01000020.1"/>
</dbReference>
<evidence type="ECO:0000256" key="1">
    <source>
        <dbReference type="SAM" id="MobiDB-lite"/>
    </source>
</evidence>
<keyword evidence="2" id="KW-0732">Signal</keyword>
<proteinExistence type="predicted"/>
<feature type="signal peptide" evidence="2">
    <location>
        <begin position="1"/>
        <end position="25"/>
    </location>
</feature>
<name>A0ABV7M2H4_9GAMM</name>
<evidence type="ECO:0000256" key="2">
    <source>
        <dbReference type="SAM" id="SignalP"/>
    </source>
</evidence>
<evidence type="ECO:0000313" key="3">
    <source>
        <dbReference type="EMBL" id="MFC3292104.1"/>
    </source>
</evidence>
<comment type="caution">
    <text evidence="3">The sequence shown here is derived from an EMBL/GenBank/DDBJ whole genome shotgun (WGS) entry which is preliminary data.</text>
</comment>
<protein>
    <recommendedName>
        <fullName evidence="5">DUF4148 domain-containing protein</fullName>
    </recommendedName>
</protein>
<keyword evidence="4" id="KW-1185">Reference proteome</keyword>